<evidence type="ECO:0000313" key="2">
    <source>
        <dbReference type="EMBL" id="CCG01079.1"/>
    </source>
</evidence>
<reference evidence="3" key="2">
    <citation type="submission" date="2012-02" db="EMBL/GenBank/DDBJ databases">
        <title>Complete genome sequence of Blastococcus saxobsidens strain DD2.</title>
        <authorList>
            <person name="Genoscope."/>
        </authorList>
    </citation>
    <scope>NUCLEOTIDE SEQUENCE [LARGE SCALE GENOMIC DNA]</scope>
    <source>
        <strain evidence="3">DD2</strain>
    </source>
</reference>
<dbReference type="EMBL" id="FO117623">
    <property type="protein sequence ID" value="CCG01079.1"/>
    <property type="molecule type" value="Genomic_DNA"/>
</dbReference>
<gene>
    <name evidence="2" type="ordered locus">BLASA_0079</name>
</gene>
<evidence type="ECO:0000256" key="1">
    <source>
        <dbReference type="SAM" id="MobiDB-lite"/>
    </source>
</evidence>
<accession>H6RJG6</accession>
<protein>
    <recommendedName>
        <fullName evidence="4">Transposase</fullName>
    </recommendedName>
</protein>
<proteinExistence type="predicted"/>
<dbReference type="KEGG" id="bsd:BLASA_0079"/>
<dbReference type="HOGENOM" id="CLU_022425_0_0_11"/>
<reference evidence="2 3" key="1">
    <citation type="journal article" date="2012" name="J. Bacteriol.">
        <title>Genome Sequence of Blastococcus saxobsidens DD2, a Stone-Inhabiting Bacterium.</title>
        <authorList>
            <person name="Chouaia B."/>
            <person name="Crotti E."/>
            <person name="Brusetti L."/>
            <person name="Daffonchio D."/>
            <person name="Essoussi I."/>
            <person name="Nouioui I."/>
            <person name="Sbissi I."/>
            <person name="Ghodhbane-Gtari F."/>
            <person name="Gtari M."/>
            <person name="Vacherie B."/>
            <person name="Barbe V."/>
            <person name="Medigue C."/>
            <person name="Gury J."/>
            <person name="Pujic P."/>
            <person name="Normand P."/>
        </authorList>
    </citation>
    <scope>NUCLEOTIDE SEQUENCE [LARGE SCALE GENOMIC DNA]</scope>
    <source>
        <strain evidence="2 3">DD2</strain>
    </source>
</reference>
<name>H6RJG6_BLASD</name>
<evidence type="ECO:0008006" key="4">
    <source>
        <dbReference type="Google" id="ProtNLM"/>
    </source>
</evidence>
<organism evidence="2 3">
    <name type="scientific">Blastococcus saxobsidens (strain DD2)</name>
    <dbReference type="NCBI Taxonomy" id="1146883"/>
    <lineage>
        <taxon>Bacteria</taxon>
        <taxon>Bacillati</taxon>
        <taxon>Actinomycetota</taxon>
        <taxon>Actinomycetes</taxon>
        <taxon>Geodermatophilales</taxon>
        <taxon>Geodermatophilaceae</taxon>
        <taxon>Blastococcus</taxon>
    </lineage>
</organism>
<dbReference type="eggNOG" id="COG0675">
    <property type="taxonomic scope" value="Bacteria"/>
</dbReference>
<keyword evidence="3" id="KW-1185">Reference proteome</keyword>
<sequence length="611" mass="66378">MSSSRPRLPTHVVAPPSGVSVGSRLRVTDWEQQLLAAVGTHLSRARATDLAAAQRRERANDRQKALSARFGIHSRYAGSICVDNDAAARAVKEQLWAHQQRLQAAFRHVEARTALPSRAACCGCGKRRCHRCGGGYVTENERVMKRRRLDVLRAELAEVQRRRSEGRYGACLGGKRLATTRHHLNQAGLTERQWQQLWLRRRAWFGCVGNAGVLGGNPCLSLRQDAPDRPGEWFLTVSAPGPVRARFGCGSQVRLTHPVPLHHRREELEERLSARRAVRLDVDFTIDRRGRGRVMLRVAWVRRAQPALTLQQARLGGLVGVDLNANHLATARLDQDGNPIGRPIRIPLDLDDLPTTTRDARLREAITALLDFAATTGAQAVAVEELGFTDETTREKHGRNRRFRRLLSGFPTLAFRRRLAAMAATAGLAVISVDPRYTSKVGGRDWQRVLTGGPTAPLTSQTSVTRHHGAAVAIGRRALAHGLTAGPRGPERRSAPHQRRRPDTRPAGRGDGSTSSRSAPVRAPGAPARPTPRDRAGARAARRTPAAVSAPAPPPFGGRGPGETGRRAGRTPRIGSAAPQPHRADGTTPAGRDGCATSAHPSHPAAEPSSR</sequence>
<feature type="region of interest" description="Disordered" evidence="1">
    <location>
        <begin position="481"/>
        <end position="611"/>
    </location>
</feature>
<feature type="compositionally biased region" description="Low complexity" evidence="1">
    <location>
        <begin position="517"/>
        <end position="528"/>
    </location>
</feature>
<dbReference type="Proteomes" id="UP000007517">
    <property type="component" value="Chromosome"/>
</dbReference>
<dbReference type="RefSeq" id="WP_014373996.1">
    <property type="nucleotide sequence ID" value="NC_016943.1"/>
</dbReference>
<dbReference type="STRING" id="1146883.BLASA_0079"/>
<evidence type="ECO:0000313" key="3">
    <source>
        <dbReference type="Proteomes" id="UP000007517"/>
    </source>
</evidence>
<dbReference type="AlphaFoldDB" id="H6RJG6"/>